<proteinExistence type="evidence at transcript level"/>
<dbReference type="SUPFAM" id="SSF49562">
    <property type="entry name" value="C2 domain (Calcium/lipid-binding domain, CaLB)"/>
    <property type="match status" value="1"/>
</dbReference>
<feature type="compositionally biased region" description="Low complexity" evidence="2">
    <location>
        <begin position="2038"/>
        <end position="2060"/>
    </location>
</feature>
<feature type="compositionally biased region" description="Polar residues" evidence="2">
    <location>
        <begin position="245"/>
        <end position="269"/>
    </location>
</feature>
<dbReference type="SMART" id="SM00239">
    <property type="entry name" value="C2"/>
    <property type="match status" value="1"/>
</dbReference>
<feature type="region of interest" description="Disordered" evidence="2">
    <location>
        <begin position="1"/>
        <end position="43"/>
    </location>
</feature>
<feature type="compositionally biased region" description="Polar residues" evidence="2">
    <location>
        <begin position="498"/>
        <end position="510"/>
    </location>
</feature>
<dbReference type="PROSITE" id="PS00509">
    <property type="entry name" value="RAS_GTPASE_ACTIV_1"/>
    <property type="match status" value="1"/>
</dbReference>
<dbReference type="Gene3D" id="1.10.506.10">
    <property type="entry name" value="GTPase Activation - p120gap, domain 1"/>
    <property type="match status" value="2"/>
</dbReference>
<dbReference type="CDD" id="cd05136">
    <property type="entry name" value="RasGAP_DAB2IP"/>
    <property type="match status" value="1"/>
</dbReference>
<feature type="compositionally biased region" description="Polar residues" evidence="2">
    <location>
        <begin position="1419"/>
        <end position="1440"/>
    </location>
</feature>
<reference evidence="6" key="1">
    <citation type="submission" date="2017-11" db="EMBL/GenBank/DDBJ databases">
        <title>The sensing device of the deep-sea amphipod.</title>
        <authorList>
            <person name="Kobayashi H."/>
            <person name="Nagahama T."/>
            <person name="Arai W."/>
            <person name="Sasagawa Y."/>
            <person name="Umeda M."/>
            <person name="Hayashi T."/>
            <person name="Nikaido I."/>
            <person name="Watanabe H."/>
            <person name="Oguri K."/>
            <person name="Kitazato H."/>
            <person name="Fujioka K."/>
            <person name="Kido Y."/>
            <person name="Takami H."/>
        </authorList>
    </citation>
    <scope>NUCLEOTIDE SEQUENCE</scope>
    <source>
        <tissue evidence="6">Whole body</tissue>
    </source>
</reference>
<dbReference type="PROSITE" id="PS50004">
    <property type="entry name" value="C2"/>
    <property type="match status" value="1"/>
</dbReference>
<feature type="region of interest" description="Disordered" evidence="2">
    <location>
        <begin position="619"/>
        <end position="709"/>
    </location>
</feature>
<feature type="compositionally biased region" description="Polar residues" evidence="2">
    <location>
        <begin position="1340"/>
        <end position="1371"/>
    </location>
</feature>
<dbReference type="Gene3D" id="2.30.29.30">
    <property type="entry name" value="Pleckstrin-homology domain (PH domain)/Phosphotyrosine-binding domain (PTB)"/>
    <property type="match status" value="1"/>
</dbReference>
<feature type="compositionally biased region" description="Basic and acidic residues" evidence="2">
    <location>
        <begin position="94"/>
        <end position="103"/>
    </location>
</feature>
<keyword evidence="1" id="KW-0343">GTPase activation</keyword>
<dbReference type="Gene3D" id="2.60.40.150">
    <property type="entry name" value="C2 domain"/>
    <property type="match status" value="1"/>
</dbReference>
<dbReference type="InterPro" id="IPR000008">
    <property type="entry name" value="C2_dom"/>
</dbReference>
<feature type="region of interest" description="Disordered" evidence="2">
    <location>
        <begin position="1948"/>
        <end position="2070"/>
    </location>
</feature>
<dbReference type="Pfam" id="PF00616">
    <property type="entry name" value="RasGAP"/>
    <property type="match status" value="2"/>
</dbReference>
<dbReference type="PANTHER" id="PTHR10194:SF60">
    <property type="entry name" value="RAS GTPASE-ACTIVATING PROTEIN RASKOL"/>
    <property type="match status" value="1"/>
</dbReference>
<organism evidence="6">
    <name type="scientific">Hirondellea gigas</name>
    <dbReference type="NCBI Taxonomy" id="1518452"/>
    <lineage>
        <taxon>Eukaryota</taxon>
        <taxon>Metazoa</taxon>
        <taxon>Ecdysozoa</taxon>
        <taxon>Arthropoda</taxon>
        <taxon>Crustacea</taxon>
        <taxon>Multicrustacea</taxon>
        <taxon>Malacostraca</taxon>
        <taxon>Eumalacostraca</taxon>
        <taxon>Peracarida</taxon>
        <taxon>Amphipoda</taxon>
        <taxon>Amphilochidea</taxon>
        <taxon>Lysianassida</taxon>
        <taxon>Lysianassidira</taxon>
        <taxon>Lysianassoidea</taxon>
        <taxon>Lysianassidae</taxon>
        <taxon>Hirondellea</taxon>
    </lineage>
</organism>
<feature type="region of interest" description="Disordered" evidence="2">
    <location>
        <begin position="1333"/>
        <end position="1388"/>
    </location>
</feature>
<feature type="compositionally biased region" description="Polar residues" evidence="2">
    <location>
        <begin position="1490"/>
        <end position="1522"/>
    </location>
</feature>
<feature type="compositionally biased region" description="Low complexity" evidence="2">
    <location>
        <begin position="1957"/>
        <end position="1974"/>
    </location>
</feature>
<feature type="compositionally biased region" description="Acidic residues" evidence="2">
    <location>
        <begin position="537"/>
        <end position="549"/>
    </location>
</feature>
<feature type="compositionally biased region" description="Polar residues" evidence="2">
    <location>
        <begin position="1987"/>
        <end position="2036"/>
    </location>
</feature>
<dbReference type="GO" id="GO:0005096">
    <property type="term" value="F:GTPase activator activity"/>
    <property type="evidence" value="ECO:0007669"/>
    <property type="project" value="UniProtKB-KW"/>
</dbReference>
<dbReference type="EMBL" id="IACT01002334">
    <property type="protein sequence ID" value="LAC21619.1"/>
    <property type="molecule type" value="mRNA"/>
</dbReference>
<feature type="compositionally biased region" description="Polar residues" evidence="2">
    <location>
        <begin position="1662"/>
        <end position="1677"/>
    </location>
</feature>
<evidence type="ECO:0000256" key="2">
    <source>
        <dbReference type="SAM" id="MobiDB-lite"/>
    </source>
</evidence>
<dbReference type="InterPro" id="IPR008936">
    <property type="entry name" value="Rho_GTPase_activation_prot"/>
</dbReference>
<feature type="region of interest" description="Disordered" evidence="2">
    <location>
        <begin position="479"/>
        <end position="602"/>
    </location>
</feature>
<feature type="compositionally biased region" description="Low complexity" evidence="2">
    <location>
        <begin position="633"/>
        <end position="647"/>
    </location>
</feature>
<dbReference type="InterPro" id="IPR001849">
    <property type="entry name" value="PH_domain"/>
</dbReference>
<feature type="compositionally biased region" description="Basic residues" evidence="2">
    <location>
        <begin position="1831"/>
        <end position="1842"/>
    </location>
</feature>
<feature type="compositionally biased region" description="Polar residues" evidence="2">
    <location>
        <begin position="1874"/>
        <end position="1895"/>
    </location>
</feature>
<feature type="compositionally biased region" description="Low complexity" evidence="2">
    <location>
        <begin position="590"/>
        <end position="601"/>
    </location>
</feature>
<sequence>MLSFASSSSIMKKPSSKTSSSAKPFLKSTDASPFKATSNSVEPFSESKSVAIPSFSVAAENKLSLHNSRTTKQFLSSGVADGETFLKKNESHVRNGVPHDAKNGNDGASHISDGRAKNVDSNVNDAVSASTIITNDVFYNSGVANQTINGTKHHNSINDLYFSNQSADNTMNKSKDNKYNDVSLVKASRAKKDSVDTKCTMSTIDSNGNNHRGGFYSNNNGNTNFVGEGVKNKTIHSNKNSLPFISVKNPLNSPNSINKHGDTNGNNPKPVSKRAPSHLSSSHSNPITGGSYQYRHKTSPKVDYASLRNVSLPSINCCLSHCTKLNCNHENMLSTSPSNTHTVAINANLMDSTTRGGITQPVHNTIHCVIPHCQSPQCNMGKHTNWNNLNSPVKSDQQMEFPVHTNSSYMNSPSIRGQVNYHLSPSNNILQSLDSSISRSCYTVNLLPTPRFHKNFKYNNYPSQDQECLSCHPTKNYQPERPLHYSSSTPPHFATMPTRGSRNKQNNSACRSKSSGRSSGRSKLVQCLSAPRALAGDSDDDNEQYEEATDTSYEKACGSDRRGSAPATPILGGSRTHQMHHMRNDTTQYNNNGGSSTPSSTRFANFFSKRTIKNLPLKRTKSVTKLERSKRANNSSLLSSNHSIQSNTIHNNSTSNPLYQHPHQQPLDTSTQNLYHHNQQPSHHLSNTNLGGAAADGGAMARLRSSQSHESLLATHNQQMMNTLDLMAGESVIKPLHESILGQKFCFQISSPGGTRYYSCRTAEERDKWVESLRRAVNPQSDNKSRVHNSIKITIVEAKGITPKKKYFCELQLDETLYARTSSKQKQEMCFWGEPFEFKCLPAIHTVTVSLYREGEKRRKKDKQTLLGRVNIPVSTVSGRSMVEKWYPVEGANMSRSSKGGNANSKDNTPSLRIKCAFQSVHILPIQMYNDFHQYLMSSYSTLCALIEPVVSVATKADVATTLVHLTQHNHTATAFIADIVVAEIDKNDDAHLIFRGNSLATKAMEAFMKLVGERYLHDTLRPAIAHILVTEVDCEVDPKKVSNEAAIPKNRQNLISIVQMTWTKIIQSRVAFPPELRQCFVLFRERLQSMNKENLSDKLISASIFLRFLCPAILNPSLFNIIQELPDEKATRNLTLVAKTLQTLANFTKFQGKEQFMEFMNDFIEEEQSQMKSFLKKISTRSNIDQRALEYSGEIDLGIQLSVLQTLLSECSPNMKPDLSQESYKEKLQRIIKELDHAKSNPNNDLVQSLVSRGATSTTTTTAATIIDHQRLEKERQRLQPLAQNVIRYNDPTAITMCSNFPTEVQYNKGNVYNYHGAGGCSNSPMPPNVNDYTEIPCHQSNKINASPGPHNSSTPDQEPSTPRSSTLPRNTYLMGSGRKPPAMDLHTSDDYVHYSALGVESNEGQIHNKSPHPVGHSFSQSHVPSDSPSHQAGSSTPVQHSQQPPNHHQHFHNHMARYNNNNPLPYSGGGSNYGSPQQYGHPHAVTGHHNNGNTDDSLNSSHDYDQNCTADTETNMKGSQTSISQLSNIASSGYQSFAYSQSSSPVDPVITDVTNNNNNVNLNKNSHNNQKGNIGSNTSNNISNSLLSDPISVAQMPQITQVMQPPPQVAALAFNNPMYHLNNCSNSPRPNSNKIHPSQALAHHFLINGSSIQQQRAYPLMHSQSSHATNYSSSRDAAVHSSNNHLNHHCSSSLSSAHSVEDLGCAKVNLSGSDDTSSLVSTTSTPPPQKDMPRISNYSQTGNGGQALTHLNQHNNSNNNIFKSGAPRTNPRFAPPPPPWQQQQQQNLHHSSITNIPSSTNSNNTQRNNKSHLDHHHSTSDLLSSSSHPHPRSTSHKNSRRQSAEFAPSRQRLLLRNNNKYDSTSDDTSSDETAGNHHSNPPYSRAKNTNNNAALHGVPVNVPAAFSHRASNSNRVSDSKSLEEYENEILTLKRMLDNLQIELKEHQEQQLSGDSSISNNSSPISSSVSSNTPPSPAPTSPPITTKQPNHQYTSHQYDRGNSSEARQSPDNNDLRSSPVNDRRTSGASTTTNIRISPPSFSVPSTSSQAQQQLSVAADSIEDPSADSAQQTKQLQELLKKLLAVQSEKDAVIAAQKQHITSLDDTNNRLRTAYQHLTKHINVMDLESANPETSAAVAAASATAIAAVGSAATDGSLDTTTPSSSYNRAGHIANTTEYSSGSKC</sequence>
<dbReference type="Pfam" id="PF25321">
    <property type="entry name" value="PH_RASGAP"/>
    <property type="match status" value="1"/>
</dbReference>
<feature type="domain" description="Ras-GAP" evidence="5">
    <location>
        <begin position="955"/>
        <end position="1147"/>
    </location>
</feature>
<feature type="region of interest" description="Disordered" evidence="2">
    <location>
        <begin position="1712"/>
        <end position="1897"/>
    </location>
</feature>
<feature type="region of interest" description="Disordered" evidence="2">
    <location>
        <begin position="1405"/>
        <end position="1522"/>
    </location>
</feature>
<evidence type="ECO:0000259" key="4">
    <source>
        <dbReference type="PROSITE" id="PS50004"/>
    </source>
</evidence>
<feature type="region of interest" description="Disordered" evidence="2">
    <location>
        <begin position="1662"/>
        <end position="1694"/>
    </location>
</feature>
<dbReference type="SUPFAM" id="SSF48350">
    <property type="entry name" value="GTPase activation domain, GAP"/>
    <property type="match status" value="1"/>
</dbReference>
<dbReference type="PROSITE" id="PS50018">
    <property type="entry name" value="RAS_GTPASE_ACTIV_2"/>
    <property type="match status" value="1"/>
</dbReference>
<feature type="compositionally biased region" description="Low complexity" evidence="2">
    <location>
        <begin position="691"/>
        <end position="701"/>
    </location>
</feature>
<dbReference type="CDD" id="cd04013">
    <property type="entry name" value="C2_SynGAP_like"/>
    <property type="match status" value="1"/>
</dbReference>
<dbReference type="SUPFAM" id="SSF50729">
    <property type="entry name" value="PH domain-like"/>
    <property type="match status" value="1"/>
</dbReference>
<feature type="domain" description="C2" evidence="4">
    <location>
        <begin position="769"/>
        <end position="887"/>
    </location>
</feature>
<feature type="region of interest" description="Disordered" evidence="2">
    <location>
        <begin position="94"/>
        <end position="119"/>
    </location>
</feature>
<feature type="region of interest" description="Disordered" evidence="2">
    <location>
        <begin position="245"/>
        <end position="295"/>
    </location>
</feature>
<feature type="compositionally biased region" description="Polar residues" evidence="2">
    <location>
        <begin position="648"/>
        <end position="690"/>
    </location>
</feature>
<name>A0A6A7FUG8_9CRUS</name>
<evidence type="ECO:0000259" key="3">
    <source>
        <dbReference type="PROSITE" id="PS50003"/>
    </source>
</evidence>
<accession>A0A6A7FUG8</accession>
<dbReference type="SMART" id="SM00323">
    <property type="entry name" value="RasGAP"/>
    <property type="match status" value="1"/>
</dbReference>
<dbReference type="InterPro" id="IPR057606">
    <property type="entry name" value="SynGAP1-like_PH"/>
</dbReference>
<feature type="compositionally biased region" description="Low complexity" evidence="2">
    <location>
        <begin position="1783"/>
        <end position="1810"/>
    </location>
</feature>
<dbReference type="Pfam" id="PF00168">
    <property type="entry name" value="C2"/>
    <property type="match status" value="1"/>
</dbReference>
<evidence type="ECO:0000259" key="5">
    <source>
        <dbReference type="PROSITE" id="PS50018"/>
    </source>
</evidence>
<feature type="compositionally biased region" description="Polar residues" evidence="2">
    <location>
        <begin position="278"/>
        <end position="291"/>
    </location>
</feature>
<feature type="compositionally biased region" description="Low complexity" evidence="2">
    <location>
        <begin position="511"/>
        <end position="523"/>
    </location>
</feature>
<dbReference type="InterPro" id="IPR039360">
    <property type="entry name" value="Ras_GTPase"/>
</dbReference>
<dbReference type="InterPro" id="IPR011993">
    <property type="entry name" value="PH-like_dom_sf"/>
</dbReference>
<feature type="compositionally biased region" description="Polar residues" evidence="2">
    <location>
        <begin position="29"/>
        <end position="43"/>
    </location>
</feature>
<feature type="compositionally biased region" description="Low complexity" evidence="2">
    <location>
        <begin position="1712"/>
        <end position="1726"/>
    </location>
</feature>
<dbReference type="InterPro" id="IPR023152">
    <property type="entry name" value="RasGAP_CS"/>
</dbReference>
<feature type="compositionally biased region" description="Low complexity" evidence="2">
    <location>
        <begin position="1681"/>
        <end position="1694"/>
    </location>
</feature>
<dbReference type="PANTHER" id="PTHR10194">
    <property type="entry name" value="RAS GTPASE-ACTIVATING PROTEINS"/>
    <property type="match status" value="1"/>
</dbReference>
<dbReference type="InterPro" id="IPR035892">
    <property type="entry name" value="C2_domain_sf"/>
</dbReference>
<feature type="compositionally biased region" description="Low complexity" evidence="2">
    <location>
        <begin position="1"/>
        <end position="26"/>
    </location>
</feature>
<evidence type="ECO:0000313" key="6">
    <source>
        <dbReference type="EMBL" id="LAC21619.1"/>
    </source>
</evidence>
<feature type="domain" description="PH" evidence="3">
    <location>
        <begin position="744"/>
        <end position="778"/>
    </location>
</feature>
<dbReference type="InterPro" id="IPR001936">
    <property type="entry name" value="RasGAP_dom"/>
</dbReference>
<dbReference type="PROSITE" id="PS50003">
    <property type="entry name" value="PH_DOMAIN"/>
    <property type="match status" value="1"/>
</dbReference>
<evidence type="ECO:0000256" key="1">
    <source>
        <dbReference type="ARBA" id="ARBA00022468"/>
    </source>
</evidence>
<protein>
    <submittedName>
        <fullName evidence="6">Ras GTPase-activating protein</fullName>
    </submittedName>
</protein>